<feature type="transmembrane region" description="Helical" evidence="9">
    <location>
        <begin position="276"/>
        <end position="298"/>
    </location>
</feature>
<keyword evidence="6" id="KW-0029">Amino-acid transport</keyword>
<comment type="similarity">
    <text evidence="2">Belongs to the amino acid-polyamine-organocation (APC) superfamily. Basic amino acid/polyamine antiporter (APA) (TC 2.A.3.2) family.</text>
</comment>
<dbReference type="PANTHER" id="PTHR42770:SF4">
    <property type="entry name" value="ARGININE_ORNITHINE ANTIPORTER-RELATED"/>
    <property type="match status" value="1"/>
</dbReference>
<feature type="transmembrane region" description="Helical" evidence="9">
    <location>
        <begin position="204"/>
        <end position="224"/>
    </location>
</feature>
<protein>
    <submittedName>
        <fullName evidence="10">Arginine/ornithine antiporter, partial</fullName>
    </submittedName>
</protein>
<feature type="transmembrane region" description="Helical" evidence="9">
    <location>
        <begin position="126"/>
        <end position="145"/>
    </location>
</feature>
<evidence type="ECO:0000256" key="9">
    <source>
        <dbReference type="SAM" id="Phobius"/>
    </source>
</evidence>
<feature type="transmembrane region" description="Helical" evidence="9">
    <location>
        <begin position="413"/>
        <end position="430"/>
    </location>
</feature>
<evidence type="ECO:0000256" key="5">
    <source>
        <dbReference type="ARBA" id="ARBA00022692"/>
    </source>
</evidence>
<dbReference type="NCBIfam" id="TIGR00905">
    <property type="entry name" value="2A0302"/>
    <property type="match status" value="1"/>
</dbReference>
<feature type="transmembrane region" description="Helical" evidence="9">
    <location>
        <begin position="389"/>
        <end position="407"/>
    </location>
</feature>
<dbReference type="EMBL" id="LR217705">
    <property type="protein sequence ID" value="VFP79976.1"/>
    <property type="molecule type" value="Genomic_DNA"/>
</dbReference>
<reference evidence="10 11" key="1">
    <citation type="submission" date="2019-02" db="EMBL/GenBank/DDBJ databases">
        <authorList>
            <person name="Manzano-Marin A."/>
            <person name="Manzano-Marin A."/>
        </authorList>
    </citation>
    <scope>NUCLEOTIDE SEQUENCE [LARGE SCALE GENOMIC DNA]</scope>
    <source>
        <strain evidence="10 11">ErCisplendens/pseudotsugae</strain>
    </source>
</reference>
<name>A0A451D2T0_9GAMM</name>
<dbReference type="InterPro" id="IPR004754">
    <property type="entry name" value="Amino_acid_antiprt"/>
</dbReference>
<sequence>MSKNLNLSALTALVLSSMLGAGIFSLPQNMAEIASPAALLIAWGITGCGVMLLALTLLLLSRLKPHLDGGIFIYAQAGFGKFIGFCSAWGYWLCAVIANASYLVIVCSSISFFIDSPNHIIFGNGNTWQAILAASFLLWLIHSLVLQGIRTAASINLIATLAKLVPLGLFIILAISAFKYHCFCFDFTGLSLQKSLSQQVKDTMLITLWVFIGIEGAVVMSSHARNKHDIGRATMFAVLIALVIYLLVSLLSLGVIPREELAKMQNPAMAGIMNHLLGSWGSIIIITGLILSVCGAYLSWTIMASEVPVIAAQHDLCPVRALATQNSPKASKLSLSLTNICVQLALILIWLTHCNYNTLLSIASEMILMPYLLVSAYLFKVSRELHKPFITLISIGSGAYGTWLIYASGILNLLLSMMLYIPGVLIFIITKKLKKYSNFDPNKQSK</sequence>
<comment type="subcellular location">
    <subcellularLocation>
        <location evidence="1">Cell membrane</location>
        <topology evidence="1">Multi-pass membrane protein</topology>
    </subcellularLocation>
</comment>
<dbReference type="InterPro" id="IPR002293">
    <property type="entry name" value="AA/rel_permease1"/>
</dbReference>
<dbReference type="Pfam" id="PF13520">
    <property type="entry name" value="AA_permease_2"/>
    <property type="match status" value="1"/>
</dbReference>
<dbReference type="InterPro" id="IPR050367">
    <property type="entry name" value="APC_superfamily"/>
</dbReference>
<evidence type="ECO:0000256" key="2">
    <source>
        <dbReference type="ARBA" id="ARBA00008220"/>
    </source>
</evidence>
<organism evidence="10 11">
    <name type="scientific">Candidatus Erwinia haradaeae</name>
    <dbReference type="NCBI Taxonomy" id="1922217"/>
    <lineage>
        <taxon>Bacteria</taxon>
        <taxon>Pseudomonadati</taxon>
        <taxon>Pseudomonadota</taxon>
        <taxon>Gammaproteobacteria</taxon>
        <taxon>Enterobacterales</taxon>
        <taxon>Erwiniaceae</taxon>
        <taxon>Erwinia</taxon>
    </lineage>
</organism>
<gene>
    <name evidence="10" type="primary">ydgI</name>
    <name evidence="10" type="ORF">ERCISPPS3390_036</name>
</gene>
<evidence type="ECO:0000256" key="7">
    <source>
        <dbReference type="ARBA" id="ARBA00022989"/>
    </source>
</evidence>
<dbReference type="RefSeq" id="WP_197094856.1">
    <property type="nucleotide sequence ID" value="NZ_LR217705.1"/>
</dbReference>
<feature type="transmembrane region" description="Helical" evidence="9">
    <location>
        <begin position="236"/>
        <end position="256"/>
    </location>
</feature>
<feature type="transmembrane region" description="Helical" evidence="9">
    <location>
        <begin position="358"/>
        <end position="377"/>
    </location>
</feature>
<evidence type="ECO:0000256" key="8">
    <source>
        <dbReference type="ARBA" id="ARBA00023136"/>
    </source>
</evidence>
<evidence type="ECO:0000256" key="4">
    <source>
        <dbReference type="ARBA" id="ARBA00022475"/>
    </source>
</evidence>
<feature type="transmembrane region" description="Helical" evidence="9">
    <location>
        <begin position="89"/>
        <end position="114"/>
    </location>
</feature>
<feature type="transmembrane region" description="Helical" evidence="9">
    <location>
        <begin position="36"/>
        <end position="60"/>
    </location>
</feature>
<dbReference type="Proteomes" id="UP000294338">
    <property type="component" value="Chromosome 1"/>
</dbReference>
<keyword evidence="8 9" id="KW-0472">Membrane</keyword>
<dbReference type="AlphaFoldDB" id="A0A451D2T0"/>
<dbReference type="GO" id="GO:0005886">
    <property type="term" value="C:plasma membrane"/>
    <property type="evidence" value="ECO:0007669"/>
    <property type="project" value="UniProtKB-SubCell"/>
</dbReference>
<evidence type="ECO:0000313" key="11">
    <source>
        <dbReference type="Proteomes" id="UP000294338"/>
    </source>
</evidence>
<keyword evidence="7 9" id="KW-1133">Transmembrane helix</keyword>
<evidence type="ECO:0000313" key="10">
    <source>
        <dbReference type="EMBL" id="VFP79976.1"/>
    </source>
</evidence>
<dbReference type="GO" id="GO:0006865">
    <property type="term" value="P:amino acid transport"/>
    <property type="evidence" value="ECO:0007669"/>
    <property type="project" value="UniProtKB-KW"/>
</dbReference>
<evidence type="ECO:0000256" key="6">
    <source>
        <dbReference type="ARBA" id="ARBA00022970"/>
    </source>
</evidence>
<keyword evidence="4" id="KW-1003">Cell membrane</keyword>
<evidence type="ECO:0000256" key="3">
    <source>
        <dbReference type="ARBA" id="ARBA00022448"/>
    </source>
</evidence>
<keyword evidence="5 9" id="KW-0812">Transmembrane</keyword>
<proteinExistence type="inferred from homology"/>
<keyword evidence="3" id="KW-0813">Transport</keyword>
<dbReference type="Gene3D" id="1.20.1740.10">
    <property type="entry name" value="Amino acid/polyamine transporter I"/>
    <property type="match status" value="1"/>
</dbReference>
<dbReference type="PIRSF" id="PIRSF006060">
    <property type="entry name" value="AA_transporter"/>
    <property type="match status" value="1"/>
</dbReference>
<accession>A0A451D2T0</accession>
<feature type="transmembrane region" description="Helical" evidence="9">
    <location>
        <begin position="333"/>
        <end position="352"/>
    </location>
</feature>
<evidence type="ECO:0000256" key="1">
    <source>
        <dbReference type="ARBA" id="ARBA00004651"/>
    </source>
</evidence>
<feature type="transmembrane region" description="Helical" evidence="9">
    <location>
        <begin position="157"/>
        <end position="178"/>
    </location>
</feature>
<dbReference type="GO" id="GO:0022857">
    <property type="term" value="F:transmembrane transporter activity"/>
    <property type="evidence" value="ECO:0007669"/>
    <property type="project" value="InterPro"/>
</dbReference>
<dbReference type="PANTHER" id="PTHR42770">
    <property type="entry name" value="AMINO ACID TRANSPORTER-RELATED"/>
    <property type="match status" value="1"/>
</dbReference>